<comment type="caution">
    <text evidence="2">The sequence shown here is derived from an EMBL/GenBank/DDBJ whole genome shotgun (WGS) entry which is preliminary data.</text>
</comment>
<evidence type="ECO:0000313" key="3">
    <source>
        <dbReference type="Proteomes" id="UP001249851"/>
    </source>
</evidence>
<name>A0AAD9VCU9_ACRCE</name>
<protein>
    <submittedName>
        <fullName evidence="2">DNA polymerase epsilon subunit 4</fullName>
    </submittedName>
</protein>
<sequence>MADTDQQNGESADGNFQNEEATAGRLTQFPQTRVRNMMKIDPDLHLTNRESVFLLTKAANILSKKHTKGQFWGKGKQYRKEIWMLLLYLGLEQCRQDRVMEYNSSSISINVRMEIQTCIAVASC</sequence>
<feature type="compositionally biased region" description="Polar residues" evidence="1">
    <location>
        <begin position="1"/>
        <end position="20"/>
    </location>
</feature>
<accession>A0AAD9VCU9</accession>
<feature type="region of interest" description="Disordered" evidence="1">
    <location>
        <begin position="1"/>
        <end position="28"/>
    </location>
</feature>
<dbReference type="AlphaFoldDB" id="A0AAD9VCU9"/>
<reference evidence="2" key="2">
    <citation type="journal article" date="2023" name="Science">
        <title>Genomic signatures of disease resistance in endangered staghorn corals.</title>
        <authorList>
            <person name="Vollmer S.V."/>
            <person name="Selwyn J.D."/>
            <person name="Despard B.A."/>
            <person name="Roesel C.L."/>
        </authorList>
    </citation>
    <scope>NUCLEOTIDE SEQUENCE</scope>
    <source>
        <strain evidence="2">K2</strain>
    </source>
</reference>
<evidence type="ECO:0000256" key="1">
    <source>
        <dbReference type="SAM" id="MobiDB-lite"/>
    </source>
</evidence>
<gene>
    <name evidence="2" type="ORF">P5673_005617</name>
</gene>
<proteinExistence type="predicted"/>
<keyword evidence="3" id="KW-1185">Reference proteome</keyword>
<dbReference type="Proteomes" id="UP001249851">
    <property type="component" value="Unassembled WGS sequence"/>
</dbReference>
<reference evidence="2" key="1">
    <citation type="journal article" date="2023" name="G3 (Bethesda)">
        <title>Whole genome assembly and annotation of the endangered Caribbean coral Acropora cervicornis.</title>
        <authorList>
            <person name="Selwyn J.D."/>
            <person name="Vollmer S.V."/>
        </authorList>
    </citation>
    <scope>NUCLEOTIDE SEQUENCE</scope>
    <source>
        <strain evidence="2">K2</strain>
    </source>
</reference>
<dbReference type="EMBL" id="JARQWQ010000009">
    <property type="protein sequence ID" value="KAK2569776.1"/>
    <property type="molecule type" value="Genomic_DNA"/>
</dbReference>
<dbReference type="GO" id="GO:0046982">
    <property type="term" value="F:protein heterodimerization activity"/>
    <property type="evidence" value="ECO:0007669"/>
    <property type="project" value="InterPro"/>
</dbReference>
<dbReference type="InterPro" id="IPR009072">
    <property type="entry name" value="Histone-fold"/>
</dbReference>
<organism evidence="2 3">
    <name type="scientific">Acropora cervicornis</name>
    <name type="common">Staghorn coral</name>
    <dbReference type="NCBI Taxonomy" id="6130"/>
    <lineage>
        <taxon>Eukaryota</taxon>
        <taxon>Metazoa</taxon>
        <taxon>Cnidaria</taxon>
        <taxon>Anthozoa</taxon>
        <taxon>Hexacorallia</taxon>
        <taxon>Scleractinia</taxon>
        <taxon>Astrocoeniina</taxon>
        <taxon>Acroporidae</taxon>
        <taxon>Acropora</taxon>
    </lineage>
</organism>
<evidence type="ECO:0000313" key="2">
    <source>
        <dbReference type="EMBL" id="KAK2569776.1"/>
    </source>
</evidence>
<dbReference type="Gene3D" id="1.10.20.10">
    <property type="entry name" value="Histone, subunit A"/>
    <property type="match status" value="1"/>
</dbReference>